<keyword evidence="3" id="KW-0808">Transferase</keyword>
<name>A0A967E0B8_9FLAO</name>
<keyword evidence="6" id="KW-1185">Reference proteome</keyword>
<keyword evidence="2" id="KW-0328">Glycosyltransferase</keyword>
<evidence type="ECO:0000256" key="1">
    <source>
        <dbReference type="ARBA" id="ARBA00006739"/>
    </source>
</evidence>
<comment type="similarity">
    <text evidence="1">Belongs to the glycosyltransferase 2 family.</text>
</comment>
<proteinExistence type="inferred from homology"/>
<dbReference type="GO" id="GO:0004582">
    <property type="term" value="F:dolichyl-phosphate beta-D-mannosyltransferase activity"/>
    <property type="evidence" value="ECO:0007669"/>
    <property type="project" value="InterPro"/>
</dbReference>
<sequence>MPKQLVIIPTYNEAENIEAIIQAISLLIQDFHVLVVDDFSPDGTYKIVQRLIDTSNQSFLHLIVRKQKSGLGTAYIEGFKWALANDYDFVFEMDADFSHAPKDLLPMFNMLHHKKADVVIGSRYVKGVNVVNWPMKRILMSWLASKYVKFITGLPINDSTAGFVGFRKEVLQKINLDKVKFVGYAFQIEMKFIAYQLGFNIVEFPVVFTDRSKGKSKMNTSIIWEAIFGVVKLKLKSWFGKIN</sequence>
<feature type="domain" description="Glycosyltransferase 2-like" evidence="4">
    <location>
        <begin position="6"/>
        <end position="174"/>
    </location>
</feature>
<dbReference type="GO" id="GO:0009247">
    <property type="term" value="P:glycolipid biosynthetic process"/>
    <property type="evidence" value="ECO:0007669"/>
    <property type="project" value="TreeGrafter"/>
</dbReference>
<dbReference type="EMBL" id="JAANAS010000072">
    <property type="protein sequence ID" value="NGZ90457.1"/>
    <property type="molecule type" value="Genomic_DNA"/>
</dbReference>
<evidence type="ECO:0000256" key="3">
    <source>
        <dbReference type="ARBA" id="ARBA00022679"/>
    </source>
</evidence>
<dbReference type="Proteomes" id="UP000643701">
    <property type="component" value="Unassembled WGS sequence"/>
</dbReference>
<dbReference type="AlphaFoldDB" id="A0A967E0B8"/>
<gene>
    <name evidence="5" type="ORF">G7034_09350</name>
</gene>
<dbReference type="SUPFAM" id="SSF53448">
    <property type="entry name" value="Nucleotide-diphospho-sugar transferases"/>
    <property type="match status" value="1"/>
</dbReference>
<dbReference type="RefSeq" id="WP_166400696.1">
    <property type="nucleotide sequence ID" value="NZ_JAANAS010000072.1"/>
</dbReference>
<reference evidence="5" key="1">
    <citation type="submission" date="2020-03" db="EMBL/GenBank/DDBJ databases">
        <title>Psychroflexus Maritimus sp. nov., isolate from marine sediment.</title>
        <authorList>
            <person name="Zhong Y.-L."/>
        </authorList>
    </citation>
    <scope>NUCLEOTIDE SEQUENCE</scope>
    <source>
        <strain evidence="5">C1</strain>
    </source>
</reference>
<dbReference type="GO" id="GO:0016020">
    <property type="term" value="C:membrane"/>
    <property type="evidence" value="ECO:0007669"/>
    <property type="project" value="GOC"/>
</dbReference>
<evidence type="ECO:0000313" key="5">
    <source>
        <dbReference type="EMBL" id="NGZ90457.1"/>
    </source>
</evidence>
<dbReference type="Gene3D" id="3.90.550.10">
    <property type="entry name" value="Spore Coat Polysaccharide Biosynthesis Protein SpsA, Chain A"/>
    <property type="match status" value="1"/>
</dbReference>
<organism evidence="5 6">
    <name type="scientific">Psychroflexus maritimus</name>
    <dbReference type="NCBI Taxonomy" id="2714865"/>
    <lineage>
        <taxon>Bacteria</taxon>
        <taxon>Pseudomonadati</taxon>
        <taxon>Bacteroidota</taxon>
        <taxon>Flavobacteriia</taxon>
        <taxon>Flavobacteriales</taxon>
        <taxon>Flavobacteriaceae</taxon>
        <taxon>Psychroflexus</taxon>
    </lineage>
</organism>
<evidence type="ECO:0000313" key="6">
    <source>
        <dbReference type="Proteomes" id="UP000643701"/>
    </source>
</evidence>
<dbReference type="InterPro" id="IPR039528">
    <property type="entry name" value="DPM1-like"/>
</dbReference>
<dbReference type="FunFam" id="3.90.550.10:FF:000122">
    <property type="entry name" value="Dolichol-phosphate mannosyltransferase subunit 1"/>
    <property type="match status" value="1"/>
</dbReference>
<accession>A0A967E0B8</accession>
<protein>
    <submittedName>
        <fullName evidence="5">Polyprenol monophosphomannose synthase</fullName>
    </submittedName>
</protein>
<evidence type="ECO:0000259" key="4">
    <source>
        <dbReference type="Pfam" id="PF00535"/>
    </source>
</evidence>
<dbReference type="CDD" id="cd06442">
    <property type="entry name" value="DPM1_like"/>
    <property type="match status" value="1"/>
</dbReference>
<evidence type="ECO:0000256" key="2">
    <source>
        <dbReference type="ARBA" id="ARBA00022676"/>
    </source>
</evidence>
<comment type="caution">
    <text evidence="5">The sequence shown here is derived from an EMBL/GenBank/DDBJ whole genome shotgun (WGS) entry which is preliminary data.</text>
</comment>
<dbReference type="PANTHER" id="PTHR43398:SF1">
    <property type="entry name" value="DOLICHOL-PHOSPHATE MANNOSYLTRANSFERASE SUBUNIT 1"/>
    <property type="match status" value="1"/>
</dbReference>
<dbReference type="Pfam" id="PF00535">
    <property type="entry name" value="Glycos_transf_2"/>
    <property type="match status" value="1"/>
</dbReference>
<dbReference type="PANTHER" id="PTHR43398">
    <property type="entry name" value="DOLICHOL-PHOSPHATE MANNOSYLTRANSFERASE SUBUNIT 1"/>
    <property type="match status" value="1"/>
</dbReference>
<dbReference type="InterPro" id="IPR001173">
    <property type="entry name" value="Glyco_trans_2-like"/>
</dbReference>
<dbReference type="InterPro" id="IPR029044">
    <property type="entry name" value="Nucleotide-diphossugar_trans"/>
</dbReference>